<dbReference type="Gene3D" id="2.20.25.10">
    <property type="match status" value="1"/>
</dbReference>
<sequence>MDGRLLEIIACPICQGRLQYDKQYERLICRFDHVAYSIKEGIPVLLPETAVMLNEDNHISKDIK</sequence>
<dbReference type="EMBL" id="AJSX01000038">
    <property type="protein sequence ID" value="EIJ68366.1"/>
    <property type="molecule type" value="Genomic_DNA"/>
</dbReference>
<comment type="caution">
    <text evidence="2">The sequence shown here is derived from an EMBL/GenBank/DDBJ whole genome shotgun (WGS) entry which is preliminary data.</text>
</comment>
<proteinExistence type="inferred from homology"/>
<reference evidence="2 3" key="1">
    <citation type="submission" date="2012-03" db="EMBL/GenBank/DDBJ databases">
        <authorList>
            <person name="Harkins D.M."/>
            <person name="Madupu R."/>
            <person name="Durkin A.S."/>
            <person name="Torralba M."/>
            <person name="Methe B."/>
            <person name="Sutton G.G."/>
            <person name="Nelson K.E."/>
        </authorList>
    </citation>
    <scope>NUCLEOTIDE SEQUENCE [LARGE SCALE GENOMIC DNA]</scope>
    <source>
        <strain evidence="2 3">CCUG 2042</strain>
    </source>
</reference>
<evidence type="ECO:0000256" key="1">
    <source>
        <dbReference type="HAMAP-Rule" id="MF_01187"/>
    </source>
</evidence>
<name>I3D9H3_9PAST</name>
<dbReference type="PANTHER" id="PTHR33505">
    <property type="entry name" value="ZGC:162634"/>
    <property type="match status" value="1"/>
</dbReference>
<dbReference type="InterPro" id="IPR005651">
    <property type="entry name" value="Trm112-like"/>
</dbReference>
<dbReference type="HAMAP" id="MF_01187">
    <property type="entry name" value="UPF0434"/>
    <property type="match status" value="1"/>
</dbReference>
<protein>
    <recommendedName>
        <fullName evidence="1">UPF0434 protein HMPREF1052_1823</fullName>
    </recommendedName>
</protein>
<dbReference type="OrthoDB" id="9812205at2"/>
<organism evidence="2 3">
    <name type="scientific">Pasteurella bettyae CCUG 2042</name>
    <dbReference type="NCBI Taxonomy" id="1095749"/>
    <lineage>
        <taxon>Bacteria</taxon>
        <taxon>Pseudomonadati</taxon>
        <taxon>Pseudomonadota</taxon>
        <taxon>Gammaproteobacteria</taxon>
        <taxon>Pasteurellales</taxon>
        <taxon>Pasteurellaceae</taxon>
        <taxon>Pasteurella</taxon>
    </lineage>
</organism>
<dbReference type="Pfam" id="PF03966">
    <property type="entry name" value="Trm112p"/>
    <property type="match status" value="1"/>
</dbReference>
<dbReference type="PANTHER" id="PTHR33505:SF4">
    <property type="entry name" value="PROTEIN PREY, MITOCHONDRIAL"/>
    <property type="match status" value="1"/>
</dbReference>
<accession>I3D9H3</accession>
<dbReference type="AlphaFoldDB" id="I3D9H3"/>
<dbReference type="SUPFAM" id="SSF158997">
    <property type="entry name" value="Trm112p-like"/>
    <property type="match status" value="1"/>
</dbReference>
<dbReference type="PATRIC" id="fig|1095749.3.peg.1629"/>
<dbReference type="Proteomes" id="UP000006457">
    <property type="component" value="Unassembled WGS sequence"/>
</dbReference>
<evidence type="ECO:0000313" key="3">
    <source>
        <dbReference type="Proteomes" id="UP000006457"/>
    </source>
</evidence>
<dbReference type="RefSeq" id="WP_005761243.1">
    <property type="nucleotide sequence ID" value="NZ_AJSX01000038.1"/>
</dbReference>
<comment type="similarity">
    <text evidence="1">Belongs to the UPF0434 family.</text>
</comment>
<dbReference type="GO" id="GO:0005829">
    <property type="term" value="C:cytosol"/>
    <property type="evidence" value="ECO:0007669"/>
    <property type="project" value="TreeGrafter"/>
</dbReference>
<evidence type="ECO:0000313" key="2">
    <source>
        <dbReference type="EMBL" id="EIJ68366.1"/>
    </source>
</evidence>
<dbReference type="eggNOG" id="COG2835">
    <property type="taxonomic scope" value="Bacteria"/>
</dbReference>
<gene>
    <name evidence="2" type="ORF">HMPREF1052_1823</name>
</gene>
<keyword evidence="3" id="KW-1185">Reference proteome</keyword>